<dbReference type="FunFam" id="3.10.310.10:FF:000005">
    <property type="entry name" value="Proline racemase"/>
    <property type="match status" value="1"/>
</dbReference>
<comment type="caution">
    <text evidence="2">The sequence shown here is derived from an EMBL/GenBank/DDBJ whole genome shotgun (WGS) entry which is preliminary data.</text>
</comment>
<dbReference type="SFLD" id="SFLDS00028">
    <property type="entry name" value="Proline_Racemase"/>
    <property type="match status" value="1"/>
</dbReference>
<dbReference type="Pfam" id="PF05544">
    <property type="entry name" value="Pro_racemase"/>
    <property type="match status" value="1"/>
</dbReference>
<name>X0UW98_9ZZZZ</name>
<dbReference type="Gene3D" id="3.10.310.10">
    <property type="entry name" value="Diaminopimelate Epimerase, Chain A, domain 1"/>
    <property type="match status" value="2"/>
</dbReference>
<feature type="non-terminal residue" evidence="2">
    <location>
        <position position="283"/>
    </location>
</feature>
<dbReference type="EMBL" id="BARS01015641">
    <property type="protein sequence ID" value="GAF92745.1"/>
    <property type="molecule type" value="Genomic_DNA"/>
</dbReference>
<gene>
    <name evidence="2" type="ORF">S01H1_25853</name>
</gene>
<dbReference type="AlphaFoldDB" id="X0UW98"/>
<dbReference type="PIRSF" id="PIRSF029792">
    <property type="entry name" value="Pro_racemase"/>
    <property type="match status" value="1"/>
</dbReference>
<comment type="similarity">
    <text evidence="1">Belongs to the proline racemase family.</text>
</comment>
<dbReference type="InterPro" id="IPR008794">
    <property type="entry name" value="Pro_racemase_fam"/>
</dbReference>
<proteinExistence type="inferred from homology"/>
<reference evidence="2" key="1">
    <citation type="journal article" date="2014" name="Front. Microbiol.">
        <title>High frequency of phylogenetically diverse reductive dehalogenase-homologous genes in deep subseafloor sedimentary metagenomes.</title>
        <authorList>
            <person name="Kawai M."/>
            <person name="Futagami T."/>
            <person name="Toyoda A."/>
            <person name="Takaki Y."/>
            <person name="Nishi S."/>
            <person name="Hori S."/>
            <person name="Arai W."/>
            <person name="Tsubouchi T."/>
            <person name="Morono Y."/>
            <person name="Uchiyama I."/>
            <person name="Ito T."/>
            <person name="Fujiyama A."/>
            <person name="Inagaki F."/>
            <person name="Takami H."/>
        </authorList>
    </citation>
    <scope>NUCLEOTIDE SEQUENCE</scope>
    <source>
        <strain evidence="2">Expedition CK06-06</strain>
    </source>
</reference>
<evidence type="ECO:0000256" key="1">
    <source>
        <dbReference type="ARBA" id="ARBA00007529"/>
    </source>
</evidence>
<evidence type="ECO:0008006" key="3">
    <source>
        <dbReference type="Google" id="ProtNLM"/>
    </source>
</evidence>
<dbReference type="PANTHER" id="PTHR33442">
    <property type="entry name" value="TRANS-3-HYDROXY-L-PROLINE DEHYDRATASE"/>
    <property type="match status" value="1"/>
</dbReference>
<protein>
    <recommendedName>
        <fullName evidence="3">Proline racemase</fullName>
    </recommendedName>
</protein>
<dbReference type="SUPFAM" id="SSF54506">
    <property type="entry name" value="Diaminopimelate epimerase-like"/>
    <property type="match status" value="1"/>
</dbReference>
<dbReference type="PANTHER" id="PTHR33442:SF1">
    <property type="entry name" value="TRANS-3-HYDROXY-L-PROLINE DEHYDRATASE"/>
    <property type="match status" value="1"/>
</dbReference>
<sequence>GDDITEKSKFFEENYDYLRTTLTAEPRAHKAVHAFILCPPSTHEADFGVIVACALGYLGMCGHGLIGTVASVIEAGIVEAVEPVTHVTVETPSGLMKVRADVSNGKVEGVTFRNQPSFVYKEDLEIEVDKFGKLKVDVAYGGNWYVVADVEQMGLEISVENLDKFGQANNLILKAVNASIAAEHPELGPAGEIPQMVFVGPSKNPEANSMNLITSEALGYDRSPCGTGSSAKMAVLHAKGKLKLNEEYVHESGTTGSLFGSRLVEETKVGPIDAVVPEITGFA</sequence>
<feature type="non-terminal residue" evidence="2">
    <location>
        <position position="1"/>
    </location>
</feature>
<accession>X0UW98</accession>
<organism evidence="2">
    <name type="scientific">marine sediment metagenome</name>
    <dbReference type="NCBI Taxonomy" id="412755"/>
    <lineage>
        <taxon>unclassified sequences</taxon>
        <taxon>metagenomes</taxon>
        <taxon>ecological metagenomes</taxon>
    </lineage>
</organism>
<evidence type="ECO:0000313" key="2">
    <source>
        <dbReference type="EMBL" id="GAF92745.1"/>
    </source>
</evidence>